<dbReference type="InterPro" id="IPR043128">
    <property type="entry name" value="Rev_trsase/Diguanyl_cyclase"/>
</dbReference>
<dbReference type="RefSeq" id="WP_320425274.1">
    <property type="nucleotide sequence ID" value="NZ_JAXCLA010000007.1"/>
</dbReference>
<feature type="region of interest" description="Disordered" evidence="1">
    <location>
        <begin position="1"/>
        <end position="105"/>
    </location>
</feature>
<feature type="compositionally biased region" description="Polar residues" evidence="1">
    <location>
        <begin position="55"/>
        <end position="65"/>
    </location>
</feature>
<dbReference type="SUPFAM" id="SSF55073">
    <property type="entry name" value="Nucleotide cyclase"/>
    <property type="match status" value="1"/>
</dbReference>
<sequence length="214" mass="22837">MVKRSSNGTRPPKPRPADQMGVSTAERDELRRQGAKAAARGEHSISNPMGEHSNMPGSTGESVDTWQLRKRAWQRGHDAQSRAIDAGRADPGAQAGAADAANGRRPIVGPDDLAAIAEDIRRARATLSALLRSDEGIRSLARHTLGSDLERLTRKIEAAVAVQCTLGGHLISPGISIGTAIFPDDGDQAEALVRIADAAMYRAKRIRRLDSLPS</sequence>
<feature type="compositionally biased region" description="Low complexity" evidence="1">
    <location>
        <begin position="89"/>
        <end position="105"/>
    </location>
</feature>
<dbReference type="PANTHER" id="PTHR46663:SF2">
    <property type="entry name" value="GGDEF DOMAIN-CONTAINING PROTEIN"/>
    <property type="match status" value="1"/>
</dbReference>
<evidence type="ECO:0000313" key="3">
    <source>
        <dbReference type="EMBL" id="MDY0747317.1"/>
    </source>
</evidence>
<comment type="caution">
    <text evidence="3">The sequence shown here is derived from an EMBL/GenBank/DDBJ whole genome shotgun (WGS) entry which is preliminary data.</text>
</comment>
<feature type="domain" description="GGDEF" evidence="2">
    <location>
        <begin position="147"/>
        <end position="207"/>
    </location>
</feature>
<feature type="compositionally biased region" description="Basic and acidic residues" evidence="1">
    <location>
        <begin position="75"/>
        <end position="88"/>
    </location>
</feature>
<evidence type="ECO:0000313" key="4">
    <source>
        <dbReference type="Proteomes" id="UP001285263"/>
    </source>
</evidence>
<name>A0ABU5DLZ5_9BURK</name>
<dbReference type="PANTHER" id="PTHR46663">
    <property type="entry name" value="DIGUANYLATE CYCLASE DGCT-RELATED"/>
    <property type="match status" value="1"/>
</dbReference>
<proteinExistence type="predicted"/>
<dbReference type="Proteomes" id="UP001285263">
    <property type="component" value="Unassembled WGS sequence"/>
</dbReference>
<dbReference type="InterPro" id="IPR049847">
    <property type="entry name" value="CrpP-rel"/>
</dbReference>
<gene>
    <name evidence="3" type="ORF">SNE35_22630</name>
</gene>
<evidence type="ECO:0000259" key="2">
    <source>
        <dbReference type="Pfam" id="PF00990"/>
    </source>
</evidence>
<dbReference type="InterPro" id="IPR029787">
    <property type="entry name" value="Nucleotide_cyclase"/>
</dbReference>
<reference evidence="3 4" key="1">
    <citation type="submission" date="2023-11" db="EMBL/GenBank/DDBJ databases">
        <title>Paucibacter sp. nov., isolated from fresh soil in Korea.</title>
        <authorList>
            <person name="Le N.T.T."/>
        </authorList>
    </citation>
    <scope>NUCLEOTIDE SEQUENCE [LARGE SCALE GENOMIC DNA]</scope>
    <source>
        <strain evidence="3 4">R3-3</strain>
    </source>
</reference>
<keyword evidence="4" id="KW-1185">Reference proteome</keyword>
<dbReference type="InterPro" id="IPR052163">
    <property type="entry name" value="DGC-Regulatory_Protein"/>
</dbReference>
<dbReference type="NCBIfam" id="NF041856">
    <property type="entry name" value="CrpP_rel_fam"/>
    <property type="match status" value="1"/>
</dbReference>
<evidence type="ECO:0000256" key="1">
    <source>
        <dbReference type="SAM" id="MobiDB-lite"/>
    </source>
</evidence>
<accession>A0ABU5DLZ5</accession>
<organism evidence="3 4">
    <name type="scientific">Roseateles agri</name>
    <dbReference type="NCBI Taxonomy" id="3098619"/>
    <lineage>
        <taxon>Bacteria</taxon>
        <taxon>Pseudomonadati</taxon>
        <taxon>Pseudomonadota</taxon>
        <taxon>Betaproteobacteria</taxon>
        <taxon>Burkholderiales</taxon>
        <taxon>Sphaerotilaceae</taxon>
        <taxon>Roseateles</taxon>
    </lineage>
</organism>
<protein>
    <submittedName>
        <fullName evidence="3">CrpP-related protein</fullName>
    </submittedName>
</protein>
<dbReference type="InterPro" id="IPR000160">
    <property type="entry name" value="GGDEF_dom"/>
</dbReference>
<dbReference type="Pfam" id="PF00990">
    <property type="entry name" value="GGDEF"/>
    <property type="match status" value="1"/>
</dbReference>
<dbReference type="Gene3D" id="3.30.70.270">
    <property type="match status" value="1"/>
</dbReference>
<dbReference type="EMBL" id="JAXCLA010000007">
    <property type="protein sequence ID" value="MDY0747317.1"/>
    <property type="molecule type" value="Genomic_DNA"/>
</dbReference>